<dbReference type="InterPro" id="IPR017907">
    <property type="entry name" value="Znf_RING_CS"/>
</dbReference>
<proteinExistence type="predicted"/>
<dbReference type="InterPro" id="IPR058746">
    <property type="entry name" value="Znf_RING-type_Topors"/>
</dbReference>
<dbReference type="AlphaFoldDB" id="A0A151Z6P9"/>
<evidence type="ECO:0000256" key="4">
    <source>
        <dbReference type="ARBA" id="ARBA00022723"/>
    </source>
</evidence>
<dbReference type="Pfam" id="PF13639">
    <property type="entry name" value="zf-RING_2"/>
    <property type="match status" value="1"/>
</dbReference>
<evidence type="ECO:0000256" key="3">
    <source>
        <dbReference type="ARBA" id="ARBA00022679"/>
    </source>
</evidence>
<evidence type="ECO:0000313" key="11">
    <source>
        <dbReference type="EMBL" id="KYQ89607.1"/>
    </source>
</evidence>
<gene>
    <name evidence="11" type="ORF">DLAC_09563</name>
</gene>
<dbReference type="EMBL" id="LODT01000039">
    <property type="protein sequence ID" value="KYQ89607.1"/>
    <property type="molecule type" value="Genomic_DNA"/>
</dbReference>
<keyword evidence="8" id="KW-0804">Transcription</keyword>
<evidence type="ECO:0000313" key="12">
    <source>
        <dbReference type="Proteomes" id="UP000076078"/>
    </source>
</evidence>
<dbReference type="Gene3D" id="3.30.40.10">
    <property type="entry name" value="Zinc/RING finger domain, C3HC4 (zinc finger)"/>
    <property type="match status" value="1"/>
</dbReference>
<dbReference type="PROSITE" id="PS50089">
    <property type="entry name" value="ZF_RING_2"/>
    <property type="match status" value="1"/>
</dbReference>
<evidence type="ECO:0000256" key="5">
    <source>
        <dbReference type="ARBA" id="ARBA00022771"/>
    </source>
</evidence>
<dbReference type="GO" id="GO:0061630">
    <property type="term" value="F:ubiquitin protein ligase activity"/>
    <property type="evidence" value="ECO:0007669"/>
    <property type="project" value="UniProtKB-EC"/>
</dbReference>
<dbReference type="OrthoDB" id="21204at2759"/>
<evidence type="ECO:0000256" key="2">
    <source>
        <dbReference type="ARBA" id="ARBA00012483"/>
    </source>
</evidence>
<dbReference type="GO" id="GO:0008270">
    <property type="term" value="F:zinc ion binding"/>
    <property type="evidence" value="ECO:0007669"/>
    <property type="project" value="UniProtKB-KW"/>
</dbReference>
<comment type="catalytic activity">
    <reaction evidence="1">
        <text>S-ubiquitinyl-[E2 ubiquitin-conjugating enzyme]-L-cysteine + [acceptor protein]-L-lysine = [E2 ubiquitin-conjugating enzyme]-L-cysteine + N(6)-ubiquitinyl-[acceptor protein]-L-lysine.</text>
        <dbReference type="EC" id="2.3.2.27"/>
    </reaction>
</comment>
<name>A0A151Z6P9_TIELA</name>
<dbReference type="OMA" id="SMQTYDT"/>
<evidence type="ECO:0000256" key="9">
    <source>
        <dbReference type="PROSITE-ProRule" id="PRU00175"/>
    </source>
</evidence>
<comment type="caution">
    <text evidence="11">The sequence shown here is derived from an EMBL/GenBank/DDBJ whole genome shotgun (WGS) entry which is preliminary data.</text>
</comment>
<dbReference type="PANTHER" id="PTHR46077">
    <property type="entry name" value="E3 UBIQUITIN-PROTEIN LIGASE TOPORS"/>
    <property type="match status" value="1"/>
</dbReference>
<dbReference type="InterPro" id="IPR001841">
    <property type="entry name" value="Znf_RING"/>
</dbReference>
<sequence length="319" mass="36938">MNIQNEEEPLTCAICLEKIDNLTFLDVCFHYYCYICILQWSELNPKCPLCKSIFHSLIYQVKSNTDYKRQVISNKDNSGSNSSYRNENSRTGVRNTHFLPSSLSNTDSHAIRRSIYARGVKAIPMVPSFAFHLSPQAIDNSFSSWQKKLSPWISRELISILQSENTDILEDLVLSLLRKYQITDNIVITTLQKYLFEKTPLFLHELLCFATAPYNLQAYDRLVKYEDTKTTSINHEQQEQPPLINLIRQNSGNGTSIGHLPNIFCDMILSQYKNEQLDNLLQSIKEPNWQEIKYSTTKELESELIRLTLAKNKLKNLLD</sequence>
<evidence type="ECO:0000256" key="6">
    <source>
        <dbReference type="ARBA" id="ARBA00022833"/>
    </source>
</evidence>
<evidence type="ECO:0000256" key="1">
    <source>
        <dbReference type="ARBA" id="ARBA00000900"/>
    </source>
</evidence>
<dbReference type="SUPFAM" id="SSF57850">
    <property type="entry name" value="RING/U-box"/>
    <property type="match status" value="1"/>
</dbReference>
<organism evidence="11 12">
    <name type="scientific">Tieghemostelium lacteum</name>
    <name type="common">Slime mold</name>
    <name type="synonym">Dictyostelium lacteum</name>
    <dbReference type="NCBI Taxonomy" id="361077"/>
    <lineage>
        <taxon>Eukaryota</taxon>
        <taxon>Amoebozoa</taxon>
        <taxon>Evosea</taxon>
        <taxon>Eumycetozoa</taxon>
        <taxon>Dictyostelia</taxon>
        <taxon>Dictyosteliales</taxon>
        <taxon>Raperosteliaceae</taxon>
        <taxon>Tieghemostelium</taxon>
    </lineage>
</organism>
<keyword evidence="4" id="KW-0479">Metal-binding</keyword>
<dbReference type="PANTHER" id="PTHR46077:SF1">
    <property type="entry name" value="TOP1 BINDING ARGININE_SERINE RICH PROTEIN, E3 UBIQUITIN LIGASE"/>
    <property type="match status" value="1"/>
</dbReference>
<keyword evidence="12" id="KW-1185">Reference proteome</keyword>
<evidence type="ECO:0000256" key="7">
    <source>
        <dbReference type="ARBA" id="ARBA00023015"/>
    </source>
</evidence>
<dbReference type="GO" id="GO:0000209">
    <property type="term" value="P:protein polyubiquitination"/>
    <property type="evidence" value="ECO:0007669"/>
    <property type="project" value="TreeGrafter"/>
</dbReference>
<dbReference type="STRING" id="361077.A0A151Z6P9"/>
<dbReference type="PROSITE" id="PS00518">
    <property type="entry name" value="ZF_RING_1"/>
    <property type="match status" value="1"/>
</dbReference>
<dbReference type="EC" id="2.3.2.27" evidence="2"/>
<keyword evidence="7" id="KW-0805">Transcription regulation</keyword>
<accession>A0A151Z6P9</accession>
<dbReference type="CDD" id="cd16574">
    <property type="entry name" value="RING-HC_Topors"/>
    <property type="match status" value="1"/>
</dbReference>
<evidence type="ECO:0000259" key="10">
    <source>
        <dbReference type="PROSITE" id="PS50089"/>
    </source>
</evidence>
<dbReference type="FunCoup" id="A0A151Z6P9">
    <property type="interactions" value="371"/>
</dbReference>
<dbReference type="SMART" id="SM00184">
    <property type="entry name" value="RING"/>
    <property type="match status" value="1"/>
</dbReference>
<dbReference type="InParanoid" id="A0A151Z6P9"/>
<protein>
    <recommendedName>
        <fullName evidence="2">RING-type E3 ubiquitin transferase</fullName>
        <ecNumber evidence="2">2.3.2.27</ecNumber>
    </recommendedName>
</protein>
<dbReference type="GO" id="GO:0006513">
    <property type="term" value="P:protein monoubiquitination"/>
    <property type="evidence" value="ECO:0007669"/>
    <property type="project" value="TreeGrafter"/>
</dbReference>
<dbReference type="Proteomes" id="UP000076078">
    <property type="component" value="Unassembled WGS sequence"/>
</dbReference>
<keyword evidence="6" id="KW-0862">Zinc</keyword>
<feature type="domain" description="RING-type" evidence="10">
    <location>
        <begin position="12"/>
        <end position="51"/>
    </location>
</feature>
<reference evidence="11 12" key="1">
    <citation type="submission" date="2015-12" db="EMBL/GenBank/DDBJ databases">
        <title>Dictyostelia acquired genes for synthesis and detection of signals that induce cell-type specialization by lateral gene transfer from prokaryotes.</title>
        <authorList>
            <person name="Gloeckner G."/>
            <person name="Schaap P."/>
        </authorList>
    </citation>
    <scope>NUCLEOTIDE SEQUENCE [LARGE SCALE GENOMIC DNA]</scope>
    <source>
        <strain evidence="11 12">TK</strain>
    </source>
</reference>
<keyword evidence="3" id="KW-0808">Transferase</keyword>
<dbReference type="InterPro" id="IPR013083">
    <property type="entry name" value="Znf_RING/FYVE/PHD"/>
</dbReference>
<evidence type="ECO:0000256" key="8">
    <source>
        <dbReference type="ARBA" id="ARBA00023163"/>
    </source>
</evidence>
<keyword evidence="5 9" id="KW-0863">Zinc-finger</keyword>